<dbReference type="RefSeq" id="WP_148074542.1">
    <property type="nucleotide sequence ID" value="NZ_CP042913.1"/>
</dbReference>
<evidence type="ECO:0000256" key="1">
    <source>
        <dbReference type="SAM" id="MobiDB-lite"/>
    </source>
</evidence>
<accession>A0A5B9QQB8</accession>
<feature type="signal peptide" evidence="2">
    <location>
        <begin position="1"/>
        <end position="24"/>
    </location>
</feature>
<reference evidence="3 4" key="1">
    <citation type="submission" date="2019-08" db="EMBL/GenBank/DDBJ databases">
        <title>Deep-cultivation of Planctomycetes and their phenomic and genomic characterization uncovers novel biology.</title>
        <authorList>
            <person name="Wiegand S."/>
            <person name="Jogler M."/>
            <person name="Boedeker C."/>
            <person name="Pinto D."/>
            <person name="Vollmers J."/>
            <person name="Rivas-Marin E."/>
            <person name="Kohn T."/>
            <person name="Peeters S.H."/>
            <person name="Heuer A."/>
            <person name="Rast P."/>
            <person name="Oberbeckmann S."/>
            <person name="Bunk B."/>
            <person name="Jeske O."/>
            <person name="Meyerdierks A."/>
            <person name="Storesund J.E."/>
            <person name="Kallscheuer N."/>
            <person name="Luecker S."/>
            <person name="Lage O.M."/>
            <person name="Pohl T."/>
            <person name="Merkel B.J."/>
            <person name="Hornburger P."/>
            <person name="Mueller R.-W."/>
            <person name="Bruemmer F."/>
            <person name="Labrenz M."/>
            <person name="Spormann A.M."/>
            <person name="Op den Camp H."/>
            <person name="Overmann J."/>
            <person name="Amann R."/>
            <person name="Jetten M.S.M."/>
            <person name="Mascher T."/>
            <person name="Medema M.H."/>
            <person name="Devos D.P."/>
            <person name="Kaster A.-K."/>
            <person name="Ovreas L."/>
            <person name="Rohde M."/>
            <person name="Galperin M.Y."/>
            <person name="Jogler C."/>
        </authorList>
    </citation>
    <scope>NUCLEOTIDE SEQUENCE [LARGE SCALE GENOMIC DNA]</scope>
    <source>
        <strain evidence="3 4">Pr1d</strain>
    </source>
</reference>
<dbReference type="Proteomes" id="UP000323917">
    <property type="component" value="Chromosome"/>
</dbReference>
<feature type="compositionally biased region" description="Polar residues" evidence="1">
    <location>
        <begin position="609"/>
        <end position="620"/>
    </location>
</feature>
<evidence type="ECO:0000256" key="2">
    <source>
        <dbReference type="SAM" id="SignalP"/>
    </source>
</evidence>
<dbReference type="KEGG" id="bgok:Pr1d_34620"/>
<evidence type="ECO:0000313" key="4">
    <source>
        <dbReference type="Proteomes" id="UP000323917"/>
    </source>
</evidence>
<dbReference type="AlphaFoldDB" id="A0A5B9QQB8"/>
<feature type="region of interest" description="Disordered" evidence="1">
    <location>
        <begin position="553"/>
        <end position="620"/>
    </location>
</feature>
<gene>
    <name evidence="3" type="ORF">Pr1d_34620</name>
</gene>
<keyword evidence="2" id="KW-0732">Signal</keyword>
<dbReference type="EMBL" id="CP042913">
    <property type="protein sequence ID" value="QEG36153.1"/>
    <property type="molecule type" value="Genomic_DNA"/>
</dbReference>
<organism evidence="3 4">
    <name type="scientific">Bythopirellula goksoeyrii</name>
    <dbReference type="NCBI Taxonomy" id="1400387"/>
    <lineage>
        <taxon>Bacteria</taxon>
        <taxon>Pseudomonadati</taxon>
        <taxon>Planctomycetota</taxon>
        <taxon>Planctomycetia</taxon>
        <taxon>Pirellulales</taxon>
        <taxon>Lacipirellulaceae</taxon>
        <taxon>Bythopirellula</taxon>
    </lineage>
</organism>
<sequence precursor="true">MRCQIVSLCLSLLFLFTPTFSAGAESEVLDRENQPRLELKSTNREWFVIVSSGITEKMRTQTKYQFFDLLKTTAGGDVVHLLEATPEHRHLATGVIPDRPKSSRLRSRELSRLSSTITSFFKQSSREILESDSKQLDLFRVGTTVDQLRKTEFPVCVICVGTPIYHDVSRHQGLSMLDGIVPTLATLRAGPLSHTSVFYQGVTKLPPHTQISILSEQKWGVDSIHEGEVTKYLRTFYWYHGNAMLQKITDSPSAAFDLQKPQPVKVGTKFYELLPGYDSRDSPSEFGIRRATVDSIQEEDSEHGPRVVIFGGTIAKPPALDGSNVDVSTIIKQCLHSTTETALCMRWKPDRDIRGTTDNDWYLIHPRHREVLCFKRKKTPFALLHNDMLMGATTAEGGFASNWEVVTVKNEALRELEVWINTYQGVGSIPCNIMFVGNGQRTPLTIDLPNAQGDRGANFKHRNHHASWLRVSLPPSWQAASTASPANAPTSAVPKSTSTSAIKRGPVAPGLFTIIGLPSLGRALKNPVSLLDDILTSTNFLIQIANNSFPKLSTTAFGGSGPARTRPRATKRSPPELSQKAVVIKPPASPQSKSILPAVPPPTVPASSRQAELPNSNSLPVPTAPLAETVARRSILVRNHALRHPAANEPIMPPVPRAPIETLLPGQCDPDDWDAMDWGWIDSYCY</sequence>
<feature type="chain" id="PRO_5022802805" evidence="2">
    <location>
        <begin position="25"/>
        <end position="686"/>
    </location>
</feature>
<evidence type="ECO:0000313" key="3">
    <source>
        <dbReference type="EMBL" id="QEG36153.1"/>
    </source>
</evidence>
<proteinExistence type="predicted"/>
<name>A0A5B9QQB8_9BACT</name>
<protein>
    <submittedName>
        <fullName evidence="3">Uncharacterized protein</fullName>
    </submittedName>
</protein>
<feature type="compositionally biased region" description="Low complexity" evidence="1">
    <location>
        <begin position="479"/>
        <end position="492"/>
    </location>
</feature>
<feature type="region of interest" description="Disordered" evidence="1">
    <location>
        <begin position="479"/>
        <end position="500"/>
    </location>
</feature>
<keyword evidence="4" id="KW-1185">Reference proteome</keyword>